<gene>
    <name evidence="1" type="ORF">SDC9_174560</name>
</gene>
<organism evidence="1">
    <name type="scientific">bioreactor metagenome</name>
    <dbReference type="NCBI Taxonomy" id="1076179"/>
    <lineage>
        <taxon>unclassified sequences</taxon>
        <taxon>metagenomes</taxon>
        <taxon>ecological metagenomes</taxon>
    </lineage>
</organism>
<evidence type="ECO:0000313" key="1">
    <source>
        <dbReference type="EMBL" id="MPN27133.1"/>
    </source>
</evidence>
<accession>A0A645GU07</accession>
<comment type="caution">
    <text evidence="1">The sequence shown here is derived from an EMBL/GenBank/DDBJ whole genome shotgun (WGS) entry which is preliminary data.</text>
</comment>
<name>A0A645GU07_9ZZZZ</name>
<sequence>MNENKEQLKERARQMLIDGKTHKEIRTETHLREKDIGRIQREITNRF</sequence>
<dbReference type="EMBL" id="VSSQ01076912">
    <property type="protein sequence ID" value="MPN27133.1"/>
    <property type="molecule type" value="Genomic_DNA"/>
</dbReference>
<proteinExistence type="predicted"/>
<reference evidence="1" key="1">
    <citation type="submission" date="2019-08" db="EMBL/GenBank/DDBJ databases">
        <authorList>
            <person name="Kucharzyk K."/>
            <person name="Murdoch R.W."/>
            <person name="Higgins S."/>
            <person name="Loffler F."/>
        </authorList>
    </citation>
    <scope>NUCLEOTIDE SEQUENCE</scope>
</reference>
<dbReference type="AlphaFoldDB" id="A0A645GU07"/>
<protein>
    <submittedName>
        <fullName evidence="1">Uncharacterized protein</fullName>
    </submittedName>
</protein>